<feature type="compositionally biased region" description="Polar residues" evidence="1">
    <location>
        <begin position="360"/>
        <end position="377"/>
    </location>
</feature>
<dbReference type="PANTHER" id="PTHR46609">
    <property type="entry name" value="EXONUCLEASE, PHAGE-TYPE/RECB, C-TERMINAL DOMAIN-CONTAINING PROTEIN"/>
    <property type="match status" value="1"/>
</dbReference>
<feature type="compositionally biased region" description="Basic residues" evidence="1">
    <location>
        <begin position="526"/>
        <end position="535"/>
    </location>
</feature>
<dbReference type="OrthoDB" id="2162878at2759"/>
<gene>
    <name evidence="3" type="ORF">M427DRAFT_280326</name>
</gene>
<keyword evidence="4" id="KW-1185">Reference proteome</keyword>
<dbReference type="SUPFAM" id="SSF52980">
    <property type="entry name" value="Restriction endonuclease-like"/>
    <property type="match status" value="1"/>
</dbReference>
<dbReference type="PANTHER" id="PTHR46609:SF6">
    <property type="entry name" value="EXONUCLEASE, PHAGE-TYPE_RECB, C-TERMINAL DOMAIN-CONTAINING PROTEIN-RELATED"/>
    <property type="match status" value="1"/>
</dbReference>
<dbReference type="AlphaFoldDB" id="A0A139AYN2"/>
<feature type="region of interest" description="Disordered" evidence="1">
    <location>
        <begin position="216"/>
        <end position="236"/>
    </location>
</feature>
<protein>
    <recommendedName>
        <fullName evidence="2">YqaJ viral recombinase domain-containing protein</fullName>
    </recommendedName>
</protein>
<feature type="compositionally biased region" description="Polar residues" evidence="1">
    <location>
        <begin position="313"/>
        <end position="329"/>
    </location>
</feature>
<dbReference type="InterPro" id="IPR051703">
    <property type="entry name" value="NF-kappa-B_Signaling_Reg"/>
</dbReference>
<dbReference type="Proteomes" id="UP000070544">
    <property type="component" value="Unassembled WGS sequence"/>
</dbReference>
<feature type="compositionally biased region" description="Low complexity" evidence="1">
    <location>
        <begin position="493"/>
        <end position="503"/>
    </location>
</feature>
<name>A0A139AYN2_GONPJ</name>
<dbReference type="Pfam" id="PF09588">
    <property type="entry name" value="YqaJ"/>
    <property type="match status" value="1"/>
</dbReference>
<evidence type="ECO:0000256" key="1">
    <source>
        <dbReference type="SAM" id="MobiDB-lite"/>
    </source>
</evidence>
<feature type="compositionally biased region" description="Polar residues" evidence="1">
    <location>
        <begin position="504"/>
        <end position="523"/>
    </location>
</feature>
<dbReference type="InterPro" id="IPR011335">
    <property type="entry name" value="Restrct_endonuc-II-like"/>
</dbReference>
<dbReference type="EMBL" id="KQ965732">
    <property type="protein sequence ID" value="KXS21858.1"/>
    <property type="molecule type" value="Genomic_DNA"/>
</dbReference>
<feature type="compositionally biased region" description="Pro residues" evidence="1">
    <location>
        <begin position="403"/>
        <end position="413"/>
    </location>
</feature>
<feature type="region of interest" description="Disordered" evidence="1">
    <location>
        <begin position="344"/>
        <end position="539"/>
    </location>
</feature>
<organism evidence="3 4">
    <name type="scientific">Gonapodya prolifera (strain JEL478)</name>
    <name type="common">Monoblepharis prolifera</name>
    <dbReference type="NCBI Taxonomy" id="1344416"/>
    <lineage>
        <taxon>Eukaryota</taxon>
        <taxon>Fungi</taxon>
        <taxon>Fungi incertae sedis</taxon>
        <taxon>Chytridiomycota</taxon>
        <taxon>Chytridiomycota incertae sedis</taxon>
        <taxon>Monoblepharidomycetes</taxon>
        <taxon>Monoblepharidales</taxon>
        <taxon>Gonapodyaceae</taxon>
        <taxon>Gonapodya</taxon>
    </lineage>
</organism>
<evidence type="ECO:0000313" key="3">
    <source>
        <dbReference type="EMBL" id="KXS21858.1"/>
    </source>
</evidence>
<dbReference type="Gene3D" id="3.90.320.10">
    <property type="match status" value="1"/>
</dbReference>
<reference evidence="3 4" key="1">
    <citation type="journal article" date="2015" name="Genome Biol. Evol.">
        <title>Phylogenomic analyses indicate that early fungi evolved digesting cell walls of algal ancestors of land plants.</title>
        <authorList>
            <person name="Chang Y."/>
            <person name="Wang S."/>
            <person name="Sekimoto S."/>
            <person name="Aerts A.L."/>
            <person name="Choi C."/>
            <person name="Clum A."/>
            <person name="LaButti K.M."/>
            <person name="Lindquist E.A."/>
            <person name="Yee Ngan C."/>
            <person name="Ohm R.A."/>
            <person name="Salamov A.A."/>
            <person name="Grigoriev I.V."/>
            <person name="Spatafora J.W."/>
            <person name="Berbee M.L."/>
        </authorList>
    </citation>
    <scope>NUCLEOTIDE SEQUENCE [LARGE SCALE GENOMIC DNA]</scope>
    <source>
        <strain evidence="3 4">JEL478</strain>
    </source>
</reference>
<feature type="region of interest" description="Disordered" evidence="1">
    <location>
        <begin position="301"/>
        <end position="329"/>
    </location>
</feature>
<dbReference type="GO" id="GO:0006302">
    <property type="term" value="P:double-strand break repair"/>
    <property type="evidence" value="ECO:0007669"/>
    <property type="project" value="UniProtKB-ARBA"/>
</dbReference>
<evidence type="ECO:0000259" key="2">
    <source>
        <dbReference type="Pfam" id="PF09588"/>
    </source>
</evidence>
<evidence type="ECO:0000313" key="4">
    <source>
        <dbReference type="Proteomes" id="UP000070544"/>
    </source>
</evidence>
<feature type="domain" description="YqaJ viral recombinase" evidence="2">
    <location>
        <begin position="27"/>
        <end position="88"/>
    </location>
</feature>
<proteinExistence type="predicted"/>
<dbReference type="InterPro" id="IPR019080">
    <property type="entry name" value="YqaJ_viral_recombinase"/>
</dbReference>
<dbReference type="InterPro" id="IPR011604">
    <property type="entry name" value="PDDEXK-like_dom_sf"/>
</dbReference>
<sequence length="633" mass="70327">MRLWHLRTLPTKLSSMLSKPTIPFCNDRIDWVAASPDGFIPEHVSPGAANVIPERLIEVKCPFQRRLDATIVPLSYWIQMQIQMEVCNIDLCDFFEVRMREYWSEGDFLGDFFTPDWHRGVYLMVDEAKRRNWENAVWSTQEGSLLGPDPEMIPTSHESDPMNHHHAVMDAHGREESRLALESTETTVSSPPATVILPPNDIVRPQDLCNWAHSLLRQPYPPRPSTESRGDSSAVHPTERTFSDFFSPKFYHVEAFDIKTVTRDQPWFAHVRSVLEQSATDLRSRLKSINAGMSVEELGVELSENETDAEDSPANSITDSSGYMTSRSDATSLVFEEPQIVETVGQTESGLGDPDRAFGQDSSSLGVSPDDSATLTFTKRRRRSRKAASSGCEGDVSNDPLLEPVPPEMPLEPTPSSDGRERSKRVAKTPFGKVTKEDTPTPSPDARKRSKHGAKGPSTMKASSAKDEAINSGDTIQNSTGKRRKRSSPEPESPFSSSVEGVSQTLQSGVRENTRGAHSSADTNVKRQRRNKRAKHEVAESLPLDVVTDFEPEDPVVLSIVSKRRKRSAVEVASTRARSKTIIADGHPVGQSTKSKTSLKKKFRIPPLTDTRIGMSEEQAVFHAVRFIEGAKA</sequence>
<accession>A0A139AYN2</accession>